<gene>
    <name evidence="3" type="ORF">M7I_5242</name>
</gene>
<evidence type="ECO:0000313" key="4">
    <source>
        <dbReference type="Proteomes" id="UP000005446"/>
    </source>
</evidence>
<sequence length="339" mass="37268">MKLTSFLAAVEAILIASASLAFAGVLPANPSSTDIDDFNGDVSNCLDGLCHGSLALEIRGNKLTKPKKTTTARKPVKTNPPEPNKIVKPRPTTSSKKPTKTDPPNPNKLSKPISIEALPVPPGIDGPLEKKYWKAVAKRMDSKAFKGLKATDEMALYTGGAAWESMTKFEKAFEKAYPGRTMRHYINTIKSDAVLQQMTLDYKANENGRSFGPDADFKTLPNAIVSYTLVMLTRFRAKPVHLFFSTTEAAQDAARGEIPKGHLKYFEIFPITSKGSKVTEIFAWDLQTYQAHLKKGKAYKPPRIWKKGDKPLGTPIDFTVDSEKREGGKPAAVAARWTL</sequence>
<protein>
    <submittedName>
        <fullName evidence="3">Uncharacterized protein</fullName>
    </submittedName>
</protein>
<feature type="compositionally biased region" description="Basic residues" evidence="1">
    <location>
        <begin position="62"/>
        <end position="76"/>
    </location>
</feature>
<accession>H0ERC3</accession>
<dbReference type="Proteomes" id="UP000005446">
    <property type="component" value="Unassembled WGS sequence"/>
</dbReference>
<name>H0ERC3_GLAL7</name>
<dbReference type="OrthoDB" id="10294811at2759"/>
<evidence type="ECO:0000256" key="2">
    <source>
        <dbReference type="SAM" id="SignalP"/>
    </source>
</evidence>
<feature type="chain" id="PRO_5003531713" evidence="2">
    <location>
        <begin position="24"/>
        <end position="339"/>
    </location>
</feature>
<feature type="region of interest" description="Disordered" evidence="1">
    <location>
        <begin position="61"/>
        <end position="120"/>
    </location>
</feature>
<dbReference type="InParanoid" id="H0ERC3"/>
<dbReference type="EMBL" id="AGUE01000134">
    <property type="protein sequence ID" value="EHK98951.1"/>
    <property type="molecule type" value="Genomic_DNA"/>
</dbReference>
<dbReference type="AlphaFoldDB" id="H0ERC3"/>
<proteinExistence type="predicted"/>
<evidence type="ECO:0000313" key="3">
    <source>
        <dbReference type="EMBL" id="EHK98951.1"/>
    </source>
</evidence>
<organism evidence="3 4">
    <name type="scientific">Glarea lozoyensis (strain ATCC 74030 / MF5533)</name>
    <dbReference type="NCBI Taxonomy" id="1104152"/>
    <lineage>
        <taxon>Eukaryota</taxon>
        <taxon>Fungi</taxon>
        <taxon>Dikarya</taxon>
        <taxon>Ascomycota</taxon>
        <taxon>Pezizomycotina</taxon>
        <taxon>Leotiomycetes</taxon>
        <taxon>Helotiales</taxon>
        <taxon>Helotiaceae</taxon>
        <taxon>Glarea</taxon>
    </lineage>
</organism>
<feature type="signal peptide" evidence="2">
    <location>
        <begin position="1"/>
        <end position="23"/>
    </location>
</feature>
<keyword evidence="2" id="KW-0732">Signal</keyword>
<evidence type="ECO:0000256" key="1">
    <source>
        <dbReference type="SAM" id="MobiDB-lite"/>
    </source>
</evidence>
<comment type="caution">
    <text evidence="3">The sequence shown here is derived from an EMBL/GenBank/DDBJ whole genome shotgun (WGS) entry which is preliminary data.</text>
</comment>
<dbReference type="HOGENOM" id="CLU_819034_0_0_1"/>
<keyword evidence="4" id="KW-1185">Reference proteome</keyword>
<reference evidence="3 4" key="1">
    <citation type="journal article" date="2012" name="Eukaryot. Cell">
        <title>Genome sequence of the fungus Glarea lozoyensis: the first genome sequence of a species from the Helotiaceae family.</title>
        <authorList>
            <person name="Youssar L."/>
            <person name="Gruening B.A."/>
            <person name="Erxleben A."/>
            <person name="Guenther S."/>
            <person name="Huettel W."/>
        </authorList>
    </citation>
    <scope>NUCLEOTIDE SEQUENCE [LARGE SCALE GENOMIC DNA]</scope>
    <source>
        <strain evidence="4">ATCC 74030 / MF5533</strain>
    </source>
</reference>